<sequence>MTETTSICVVGGTGAEGSGLALRWAKAGHRVTIGSRDPAKAAAAAEELNGRLGRPLLSGAASRDGVAAAEVVVLTVPYAAQMSTVEGLKDVLAGKILIDVTVPLVPPKVSRVQLPPADSCVVALQAALGEGVRVVSAFQNVSAHKLKDPDKSIDCDVLVAGDDKEARALAIRLAGDAGLRGIDAGPLANSVVAESLTSVLIWINRTYKIPDAGIRITGIDAVPPAAS</sequence>
<dbReference type="InterPro" id="IPR036291">
    <property type="entry name" value="NAD(P)-bd_dom_sf"/>
</dbReference>
<name>A0A9X4XLI6_9BRAD</name>
<dbReference type="EMBL" id="WNKV01000005">
    <property type="protein sequence ID" value="MTW16356.1"/>
    <property type="molecule type" value="Genomic_DNA"/>
</dbReference>
<dbReference type="GO" id="GO:0008823">
    <property type="term" value="F:cupric reductase (NADH) activity"/>
    <property type="evidence" value="ECO:0007669"/>
    <property type="project" value="TreeGrafter"/>
</dbReference>
<proteinExistence type="predicted"/>
<dbReference type="GO" id="GO:0016651">
    <property type="term" value="F:oxidoreductase activity, acting on NAD(P)H"/>
    <property type="evidence" value="ECO:0007669"/>
    <property type="project" value="InterPro"/>
</dbReference>
<dbReference type="PANTHER" id="PTHR14239">
    <property type="entry name" value="DUDULIN-RELATED"/>
    <property type="match status" value="1"/>
</dbReference>
<keyword evidence="1" id="KW-0560">Oxidoreductase</keyword>
<dbReference type="AlphaFoldDB" id="A0A9X4XLI6"/>
<dbReference type="GO" id="GO:0052851">
    <property type="term" value="F:ferric-chelate reductase (NADPH) activity"/>
    <property type="evidence" value="ECO:0007669"/>
    <property type="project" value="TreeGrafter"/>
</dbReference>
<dbReference type="NCBIfam" id="TIGR01915">
    <property type="entry name" value="npdG"/>
    <property type="match status" value="1"/>
</dbReference>
<dbReference type="InterPro" id="IPR028939">
    <property type="entry name" value="P5C_Rdtase_cat_N"/>
</dbReference>
<dbReference type="InterPro" id="IPR010185">
    <property type="entry name" value="NpdG"/>
</dbReference>
<dbReference type="Proteomes" id="UP000438991">
    <property type="component" value="Unassembled WGS sequence"/>
</dbReference>
<dbReference type="GO" id="GO:0070967">
    <property type="term" value="F:coenzyme F420 binding"/>
    <property type="evidence" value="ECO:0007669"/>
    <property type="project" value="InterPro"/>
</dbReference>
<feature type="domain" description="Pyrroline-5-carboxylate reductase catalytic N-terminal" evidence="2">
    <location>
        <begin position="7"/>
        <end position="103"/>
    </location>
</feature>
<accession>A0A9X4XLI6</accession>
<dbReference type="Pfam" id="PF03807">
    <property type="entry name" value="F420_oxidored"/>
    <property type="match status" value="1"/>
</dbReference>
<gene>
    <name evidence="3" type="primary">npdG</name>
    <name evidence="3" type="ORF">GJ689_09045</name>
</gene>
<dbReference type="GO" id="GO:0050661">
    <property type="term" value="F:NADP binding"/>
    <property type="evidence" value="ECO:0007669"/>
    <property type="project" value="InterPro"/>
</dbReference>
<dbReference type="GO" id="GO:0015677">
    <property type="term" value="P:copper ion import"/>
    <property type="evidence" value="ECO:0007669"/>
    <property type="project" value="TreeGrafter"/>
</dbReference>
<dbReference type="RefSeq" id="WP_155479330.1">
    <property type="nucleotide sequence ID" value="NZ_WNKV01000005.1"/>
</dbReference>
<evidence type="ECO:0000259" key="2">
    <source>
        <dbReference type="Pfam" id="PF03807"/>
    </source>
</evidence>
<evidence type="ECO:0000313" key="3">
    <source>
        <dbReference type="EMBL" id="MTW16356.1"/>
    </source>
</evidence>
<evidence type="ECO:0000256" key="1">
    <source>
        <dbReference type="ARBA" id="ARBA00023002"/>
    </source>
</evidence>
<reference evidence="3 4" key="1">
    <citation type="submission" date="2019-11" db="EMBL/GenBank/DDBJ databases">
        <title>Whole-genome sequence of Rhodoplanes serenus DSM 18633, type strain.</title>
        <authorList>
            <person name="Kyndt J.A."/>
            <person name="Meyer T.E."/>
        </authorList>
    </citation>
    <scope>NUCLEOTIDE SEQUENCE [LARGE SCALE GENOMIC DNA]</scope>
    <source>
        <strain evidence="3 4">DSM 18633</strain>
    </source>
</reference>
<dbReference type="InterPro" id="IPR051267">
    <property type="entry name" value="STEAP_metalloreductase"/>
</dbReference>
<dbReference type="PANTHER" id="PTHR14239:SF0">
    <property type="entry name" value="F420-DEPENDENT NADP REDUCTASE"/>
    <property type="match status" value="1"/>
</dbReference>
<evidence type="ECO:0000313" key="4">
    <source>
        <dbReference type="Proteomes" id="UP000438991"/>
    </source>
</evidence>
<comment type="caution">
    <text evidence="3">The sequence shown here is derived from an EMBL/GenBank/DDBJ whole genome shotgun (WGS) entry which is preliminary data.</text>
</comment>
<organism evidence="3 4">
    <name type="scientific">Rhodoplanes serenus</name>
    <dbReference type="NCBI Taxonomy" id="200615"/>
    <lineage>
        <taxon>Bacteria</taxon>
        <taxon>Pseudomonadati</taxon>
        <taxon>Pseudomonadota</taxon>
        <taxon>Alphaproteobacteria</taxon>
        <taxon>Hyphomicrobiales</taxon>
        <taxon>Nitrobacteraceae</taxon>
        <taxon>Rhodoplanes</taxon>
    </lineage>
</organism>
<dbReference type="SUPFAM" id="SSF51735">
    <property type="entry name" value="NAD(P)-binding Rossmann-fold domains"/>
    <property type="match status" value="1"/>
</dbReference>
<dbReference type="GO" id="GO:0005886">
    <property type="term" value="C:plasma membrane"/>
    <property type="evidence" value="ECO:0007669"/>
    <property type="project" value="TreeGrafter"/>
</dbReference>
<dbReference type="GO" id="GO:0006740">
    <property type="term" value="P:NADPH regeneration"/>
    <property type="evidence" value="ECO:0007669"/>
    <property type="project" value="InterPro"/>
</dbReference>
<dbReference type="Gene3D" id="3.40.50.720">
    <property type="entry name" value="NAD(P)-binding Rossmann-like Domain"/>
    <property type="match status" value="1"/>
</dbReference>
<protein>
    <submittedName>
        <fullName evidence="3">NADPH-dependent F420 reductase</fullName>
    </submittedName>
</protein>